<name>A0A1G9WT71_9BACI</name>
<proteinExistence type="predicted"/>
<dbReference type="PANTHER" id="PTHR43861">
    <property type="entry name" value="TRANS-ACONITATE 2-METHYLTRANSFERASE-RELATED"/>
    <property type="match status" value="1"/>
</dbReference>
<dbReference type="Proteomes" id="UP000182347">
    <property type="component" value="Unassembled WGS sequence"/>
</dbReference>
<dbReference type="OrthoDB" id="8936324at2"/>
<organism evidence="2 3">
    <name type="scientific">Sediminibacillus halophilus</name>
    <dbReference type="NCBI Taxonomy" id="482461"/>
    <lineage>
        <taxon>Bacteria</taxon>
        <taxon>Bacillati</taxon>
        <taxon>Bacillota</taxon>
        <taxon>Bacilli</taxon>
        <taxon>Bacillales</taxon>
        <taxon>Bacillaceae</taxon>
        <taxon>Sediminibacillus</taxon>
    </lineage>
</organism>
<dbReference type="EMBL" id="FNHF01000006">
    <property type="protein sequence ID" value="SDM87336.1"/>
    <property type="molecule type" value="Genomic_DNA"/>
</dbReference>
<dbReference type="PANTHER" id="PTHR43861:SF1">
    <property type="entry name" value="TRANS-ACONITATE 2-METHYLTRANSFERASE"/>
    <property type="match status" value="1"/>
</dbReference>
<keyword evidence="2" id="KW-0489">Methyltransferase</keyword>
<protein>
    <submittedName>
        <fullName evidence="2">Methyltransferase domain-containing protein</fullName>
    </submittedName>
</protein>
<dbReference type="GO" id="GO:0008168">
    <property type="term" value="F:methyltransferase activity"/>
    <property type="evidence" value="ECO:0007669"/>
    <property type="project" value="UniProtKB-KW"/>
</dbReference>
<feature type="domain" description="Methyltransferase" evidence="1">
    <location>
        <begin position="38"/>
        <end position="170"/>
    </location>
</feature>
<evidence type="ECO:0000259" key="1">
    <source>
        <dbReference type="Pfam" id="PF13847"/>
    </source>
</evidence>
<evidence type="ECO:0000313" key="3">
    <source>
        <dbReference type="Proteomes" id="UP000182347"/>
    </source>
</evidence>
<dbReference type="Gene3D" id="3.40.50.150">
    <property type="entry name" value="Vaccinia Virus protein VP39"/>
    <property type="match status" value="1"/>
</dbReference>
<dbReference type="GO" id="GO:0032259">
    <property type="term" value="P:methylation"/>
    <property type="evidence" value="ECO:0007669"/>
    <property type="project" value="UniProtKB-KW"/>
</dbReference>
<dbReference type="InterPro" id="IPR029063">
    <property type="entry name" value="SAM-dependent_MTases_sf"/>
</dbReference>
<keyword evidence="2" id="KW-0808">Transferase</keyword>
<reference evidence="3" key="1">
    <citation type="submission" date="2016-10" db="EMBL/GenBank/DDBJ databases">
        <authorList>
            <person name="Varghese N."/>
            <person name="Submissions S."/>
        </authorList>
    </citation>
    <scope>NUCLEOTIDE SEQUENCE [LARGE SCALE GENOMIC DNA]</scope>
    <source>
        <strain evidence="3">CGMCC 1.6199</strain>
    </source>
</reference>
<gene>
    <name evidence="2" type="ORF">SAMN05216244_3604</name>
</gene>
<dbReference type="SUPFAM" id="SSF53335">
    <property type="entry name" value="S-adenosyl-L-methionine-dependent methyltransferases"/>
    <property type="match status" value="1"/>
</dbReference>
<evidence type="ECO:0000313" key="2">
    <source>
        <dbReference type="EMBL" id="SDM87336.1"/>
    </source>
</evidence>
<dbReference type="Pfam" id="PF13847">
    <property type="entry name" value="Methyltransf_31"/>
    <property type="match status" value="1"/>
</dbReference>
<accession>A0A1G9WT71</accession>
<dbReference type="RefSeq" id="WP_074600610.1">
    <property type="nucleotide sequence ID" value="NZ_FNHF01000006.1"/>
</dbReference>
<keyword evidence="3" id="KW-1185">Reference proteome</keyword>
<dbReference type="STRING" id="482461.SAMN05216244_3604"/>
<dbReference type="InterPro" id="IPR025714">
    <property type="entry name" value="Methyltranfer_dom"/>
</dbReference>
<dbReference type="AlphaFoldDB" id="A0A1G9WT71"/>
<sequence length="205" mass="23099">MVLDIGERVIPEYMKPTNKLLLEHIARYQFALPYISGRVLDLSCGAGYGTHMIAKEKKNLIEEVVGIDIDPEIIEYAKGAYYHPQSSFQLADATDETLVNKLGHFDTIVSFETLEHIAEEEKLLNNYYRLLKPGGTLLVSTPFGKGRGVPCGSPFHVHQLKPEEFQALFNQYQKTTFFYQKGVLIVPAEETKDYPLGIAVCKKAD</sequence>
<dbReference type="CDD" id="cd02440">
    <property type="entry name" value="AdoMet_MTases"/>
    <property type="match status" value="1"/>
</dbReference>